<comment type="cofactor">
    <cofactor evidence="1">
        <name>thiamine diphosphate</name>
        <dbReference type="ChEBI" id="CHEBI:58937"/>
    </cofactor>
</comment>
<dbReference type="EMBL" id="JBHLZN010000005">
    <property type="protein sequence ID" value="MFB9887617.1"/>
    <property type="molecule type" value="Genomic_DNA"/>
</dbReference>
<dbReference type="Pfam" id="PF02780">
    <property type="entry name" value="Transketolase_C"/>
    <property type="match status" value="1"/>
</dbReference>
<evidence type="ECO:0000313" key="6">
    <source>
        <dbReference type="Proteomes" id="UP001589628"/>
    </source>
</evidence>
<evidence type="ECO:0000313" key="5">
    <source>
        <dbReference type="EMBL" id="MFB9887617.1"/>
    </source>
</evidence>
<dbReference type="PANTHER" id="PTHR43257:SF2">
    <property type="entry name" value="PYRUVATE DEHYDROGENASE E1 COMPONENT SUBUNIT BETA"/>
    <property type="match status" value="1"/>
</dbReference>
<evidence type="ECO:0000259" key="4">
    <source>
        <dbReference type="SMART" id="SM00861"/>
    </source>
</evidence>
<evidence type="ECO:0000256" key="1">
    <source>
        <dbReference type="ARBA" id="ARBA00001964"/>
    </source>
</evidence>
<dbReference type="RefSeq" id="WP_027312772.1">
    <property type="nucleotide sequence ID" value="NZ_JBHLZN010000005.1"/>
</dbReference>
<comment type="caution">
    <text evidence="5">The sequence shown here is derived from an EMBL/GenBank/DDBJ whole genome shotgun (WGS) entry which is preliminary data.</text>
</comment>
<name>A0ABV5ZEC3_9GAMM</name>
<dbReference type="Pfam" id="PF02779">
    <property type="entry name" value="Transket_pyr"/>
    <property type="match status" value="1"/>
</dbReference>
<dbReference type="EC" id="1.2.4.-" evidence="5"/>
<keyword evidence="2 5" id="KW-0560">Oxidoreductase</keyword>
<reference evidence="5 6" key="1">
    <citation type="submission" date="2024-09" db="EMBL/GenBank/DDBJ databases">
        <authorList>
            <person name="Sun Q."/>
            <person name="Mori K."/>
        </authorList>
    </citation>
    <scope>NUCLEOTIDE SEQUENCE [LARGE SCALE GENOMIC DNA]</scope>
    <source>
        <strain evidence="5 6">ATCC 51285</strain>
    </source>
</reference>
<evidence type="ECO:0000256" key="3">
    <source>
        <dbReference type="ARBA" id="ARBA00023052"/>
    </source>
</evidence>
<dbReference type="InterPro" id="IPR033248">
    <property type="entry name" value="Transketolase_C"/>
</dbReference>
<dbReference type="InterPro" id="IPR029061">
    <property type="entry name" value="THDP-binding"/>
</dbReference>
<dbReference type="InterPro" id="IPR009014">
    <property type="entry name" value="Transketo_C/PFOR_II"/>
</dbReference>
<dbReference type="SMART" id="SM00861">
    <property type="entry name" value="Transket_pyr"/>
    <property type="match status" value="1"/>
</dbReference>
<gene>
    <name evidence="5" type="ORF">ACFFLH_14440</name>
</gene>
<dbReference type="SUPFAM" id="SSF52518">
    <property type="entry name" value="Thiamin diphosphate-binding fold (THDP-binding)"/>
    <property type="match status" value="1"/>
</dbReference>
<keyword evidence="6" id="KW-1185">Reference proteome</keyword>
<keyword evidence="3" id="KW-0786">Thiamine pyrophosphate</keyword>
<dbReference type="PANTHER" id="PTHR43257">
    <property type="entry name" value="PYRUVATE DEHYDROGENASE E1 COMPONENT BETA SUBUNIT"/>
    <property type="match status" value="1"/>
</dbReference>
<dbReference type="CDD" id="cd07036">
    <property type="entry name" value="TPP_PYR_E1-PDHc-beta_like"/>
    <property type="match status" value="1"/>
</dbReference>
<dbReference type="Gene3D" id="3.40.50.970">
    <property type="match status" value="1"/>
</dbReference>
<evidence type="ECO:0000256" key="2">
    <source>
        <dbReference type="ARBA" id="ARBA00023002"/>
    </source>
</evidence>
<dbReference type="Gene3D" id="3.40.50.920">
    <property type="match status" value="1"/>
</dbReference>
<dbReference type="InterPro" id="IPR005475">
    <property type="entry name" value="Transketolase-like_Pyr-bd"/>
</dbReference>
<organism evidence="5 6">
    <name type="scientific">Balneatrix alpica</name>
    <dbReference type="NCBI Taxonomy" id="75684"/>
    <lineage>
        <taxon>Bacteria</taxon>
        <taxon>Pseudomonadati</taxon>
        <taxon>Pseudomonadota</taxon>
        <taxon>Gammaproteobacteria</taxon>
        <taxon>Oceanospirillales</taxon>
        <taxon>Balneatrichaceae</taxon>
        <taxon>Balneatrix</taxon>
    </lineage>
</organism>
<accession>A0ABV5ZEC3</accession>
<feature type="domain" description="Transketolase-like pyrimidine-binding" evidence="4">
    <location>
        <begin position="6"/>
        <end position="179"/>
    </location>
</feature>
<proteinExistence type="predicted"/>
<dbReference type="Proteomes" id="UP001589628">
    <property type="component" value="Unassembled WGS sequence"/>
</dbReference>
<protein>
    <submittedName>
        <fullName evidence="5">Alpha-ketoacid dehydrogenase subunit beta</fullName>
        <ecNumber evidence="5">1.2.4.-</ecNumber>
    </submittedName>
</protein>
<sequence>MAKQVLTYAEAVNQAMHQAMEQDANVFCYGLGVDDPRRIFGTTAGLKEAYPERVFDMPTAENAMTGIGIGAALQGMRPVMVHQRLDFFLLAMDQLVNSAAKWHYMFNGQRPVPMVIRLILGRGWGQGPTHSQSLHAWFAHIPGLKVVMPTSPADAKGLLLASIFDDNPVVFLEHRWLHHQRGEVPEEADFRIPLGQAKVLQEGTDITLVALSYQCVEAMHAVKALQQQGVSAELIDLRTVNPIDWATVYTSVQKTGRLLALDTGAITCSVSAEVLARVTEHCFSALKCAPKRLAMPDVPEPTSYGLTRSFYFGAQEIAQTVWHMLHAEPNDFLQLARQGHHDVPGDWFTGPF</sequence>
<dbReference type="SUPFAM" id="SSF52922">
    <property type="entry name" value="TK C-terminal domain-like"/>
    <property type="match status" value="1"/>
</dbReference>
<dbReference type="GO" id="GO:0016491">
    <property type="term" value="F:oxidoreductase activity"/>
    <property type="evidence" value="ECO:0007669"/>
    <property type="project" value="UniProtKB-KW"/>
</dbReference>